<proteinExistence type="predicted"/>
<evidence type="ECO:0000313" key="3">
    <source>
        <dbReference type="Proteomes" id="UP000654075"/>
    </source>
</evidence>
<organism evidence="2 3">
    <name type="scientific">Polarella glacialis</name>
    <name type="common">Dinoflagellate</name>
    <dbReference type="NCBI Taxonomy" id="89957"/>
    <lineage>
        <taxon>Eukaryota</taxon>
        <taxon>Sar</taxon>
        <taxon>Alveolata</taxon>
        <taxon>Dinophyceae</taxon>
        <taxon>Suessiales</taxon>
        <taxon>Suessiaceae</taxon>
        <taxon>Polarella</taxon>
    </lineage>
</organism>
<reference evidence="2" key="1">
    <citation type="submission" date="2021-02" db="EMBL/GenBank/DDBJ databases">
        <authorList>
            <person name="Dougan E. K."/>
            <person name="Rhodes N."/>
            <person name="Thang M."/>
            <person name="Chan C."/>
        </authorList>
    </citation>
    <scope>NUCLEOTIDE SEQUENCE</scope>
</reference>
<evidence type="ECO:0000313" key="2">
    <source>
        <dbReference type="EMBL" id="CAE8582738.1"/>
    </source>
</evidence>
<dbReference type="Proteomes" id="UP000654075">
    <property type="component" value="Unassembled WGS sequence"/>
</dbReference>
<keyword evidence="3" id="KW-1185">Reference proteome</keyword>
<protein>
    <submittedName>
        <fullName evidence="2">Uncharacterized protein</fullName>
    </submittedName>
</protein>
<feature type="region of interest" description="Disordered" evidence="1">
    <location>
        <begin position="76"/>
        <end position="137"/>
    </location>
</feature>
<accession>A0A813D385</accession>
<comment type="caution">
    <text evidence="2">The sequence shown here is derived from an EMBL/GenBank/DDBJ whole genome shotgun (WGS) entry which is preliminary data.</text>
</comment>
<feature type="compositionally biased region" description="Low complexity" evidence="1">
    <location>
        <begin position="91"/>
        <end position="114"/>
    </location>
</feature>
<gene>
    <name evidence="2" type="ORF">PGLA1383_LOCUS1729</name>
</gene>
<dbReference type="AlphaFoldDB" id="A0A813D385"/>
<dbReference type="EMBL" id="CAJNNV010000468">
    <property type="protein sequence ID" value="CAE8582738.1"/>
    <property type="molecule type" value="Genomic_DNA"/>
</dbReference>
<evidence type="ECO:0000256" key="1">
    <source>
        <dbReference type="SAM" id="MobiDB-lite"/>
    </source>
</evidence>
<name>A0A813D385_POLGL</name>
<feature type="compositionally biased region" description="Polar residues" evidence="1">
    <location>
        <begin position="115"/>
        <end position="131"/>
    </location>
</feature>
<sequence length="193" mass="21055">MRGLCTDLGLMLQPGELPDEVNVLEAHPPPMCQRCQRLAELDCTYAGQLFWRCPGCNRTKSWHAYQRGWTVWQDDGAPASSRDDQQPLPPTARRTATTAGTGRSRTSASSTTGSLPSQVTQVHVTTGSTDSRAPLGAQVDANSADPVLQQSLATRRQIDYLAGLCHRRGRDEATVLRPGLTKAQASAWIDELR</sequence>